<dbReference type="InterPro" id="IPR014729">
    <property type="entry name" value="Rossmann-like_a/b/a_fold"/>
</dbReference>
<evidence type="ECO:0000256" key="9">
    <source>
        <dbReference type="ARBA" id="ARBA00023146"/>
    </source>
</evidence>
<evidence type="ECO:0000256" key="10">
    <source>
        <dbReference type="ARBA" id="ARBA00047552"/>
    </source>
</evidence>
<comment type="similarity">
    <text evidence="12">Belongs to the class-I aminoacyl-tRNA synthetase family.</text>
</comment>
<dbReference type="Pfam" id="PF00133">
    <property type="entry name" value="tRNA-synt_1"/>
    <property type="match status" value="2"/>
</dbReference>
<dbReference type="GO" id="GO:0006438">
    <property type="term" value="P:valyl-tRNA aminoacylation"/>
    <property type="evidence" value="ECO:0007669"/>
    <property type="project" value="UniProtKB-UniRule"/>
</dbReference>
<dbReference type="Gene3D" id="3.40.50.620">
    <property type="entry name" value="HUPs"/>
    <property type="match status" value="2"/>
</dbReference>
<reference evidence="15 16" key="1">
    <citation type="journal article" date="2016" name="Environ. Microbiol.">
        <title>Genomic resolution of a cold subsurface aquifer community provides metabolic insights for novel microbes adapted to high CO concentrations.</title>
        <authorList>
            <person name="Probst A.J."/>
            <person name="Castelle C.J."/>
            <person name="Singh A."/>
            <person name="Brown C.T."/>
            <person name="Anantharaman K."/>
            <person name="Sharon I."/>
            <person name="Hug L.A."/>
            <person name="Burstein D."/>
            <person name="Emerson J.B."/>
            <person name="Thomas B.C."/>
            <person name="Banfield J.F."/>
        </authorList>
    </citation>
    <scope>NUCLEOTIDE SEQUENCE [LARGE SCALE GENOMIC DNA]</scope>
    <source>
        <strain evidence="15">CG1_02_42_45</strain>
    </source>
</reference>
<organism evidence="15 16">
    <name type="scientific">Candidatus Berkelbacteria bacterium CG1_02_42_45</name>
    <dbReference type="NCBI Taxonomy" id="1805036"/>
    <lineage>
        <taxon>Bacteria</taxon>
        <taxon>Candidatus Berkelbacteria</taxon>
    </lineage>
</organism>
<feature type="domain" description="Methionyl/Valyl/Leucyl/Isoleucyl-tRNA synthetase anticodon-binding" evidence="14">
    <location>
        <begin position="710"/>
        <end position="819"/>
    </location>
</feature>
<dbReference type="InterPro" id="IPR009008">
    <property type="entry name" value="Val/Leu/Ile-tRNA-synth_edit"/>
</dbReference>
<evidence type="ECO:0000259" key="14">
    <source>
        <dbReference type="Pfam" id="PF08264"/>
    </source>
</evidence>
<dbReference type="InterPro" id="IPR002303">
    <property type="entry name" value="Valyl-tRNA_ligase"/>
</dbReference>
<evidence type="ECO:0000256" key="4">
    <source>
        <dbReference type="ARBA" id="ARBA00022490"/>
    </source>
</evidence>
<dbReference type="SUPFAM" id="SSF50677">
    <property type="entry name" value="ValRS/IleRS/LeuRS editing domain"/>
    <property type="match status" value="1"/>
</dbReference>
<comment type="caution">
    <text evidence="15">The sequence shown here is derived from an EMBL/GenBank/DDBJ whole genome shotgun (WGS) entry which is preliminary data.</text>
</comment>
<feature type="domain" description="Aminoacyl-tRNA synthetase class Ia" evidence="13">
    <location>
        <begin position="18"/>
        <end position="519"/>
    </location>
</feature>
<evidence type="ECO:0000256" key="1">
    <source>
        <dbReference type="ARBA" id="ARBA00004496"/>
    </source>
</evidence>
<dbReference type="InterPro" id="IPR001412">
    <property type="entry name" value="aa-tRNA-synth_I_CS"/>
</dbReference>
<sequence>MGKTFNKTWQHSENEAELYKNWEAAGYFKPEISGKLTADNSKLEASAKPFVIAIPPPNITGKLHIGHAYGTTLEDLMIRYHRLLGEPSLWIPGMDHAGIATQTVVDKELRKKGINKNEIGRKKFEEEVWKWKEEYGGKILQQLRAIGASCDWSRERFTLDAGLSDAVREAFVHLYKKDLIYRGEYIVNWCPKCGTAIADDEVEYEPQKAKLYFFKYDKNFPITIATTRPETKLGDTGVAVNPDDERYSEFVGREFEIDLDGVKGKVKIIADRAVDKDFGTGAVGITPAHSMADWRLAEDHNLEKIKVIDGHGRMTDEAGKYAGMKVLEAREKLVEYLKSASLLDKEEEIENNLSICYRCESPIEPLPSLQWFVKMEPLAAKAKEAVKSGKIKIIPKRFEKVYFHWLDNIRDWCISRQLWWGHRLPVWYKLAGNPKSKIGNSKQTESNSNIQNPKVSNLENSNLDIVSNFDIRASDFGGEIFVGKEPPQDSENWRQDEDVLDTWFSSALWPFSTLGWPEAPRSLDEVGPSFAKATEGKTGGCKSLGLSYAPGITECDYAYFFPTSVLETGYDILFFWVARMIMMSLELTGEIPFETVYLHGLVRDEKNRKLSKSLGNVLDPLDLIAKYGTDALRMALIVGSTPGQDLAVDEAKIKGYRNFSNKIWNASRFVSLRVTDGDLQSGELGESRIDLPAGEAGNLELSGELLTPADKKILDEHNKVIKSVTDNLNKFKFSYAGERLYEYFWHSFCDRYIEESKKQLDNSVIARSETTKQSGQEKIATPDKLAMTINTKKILIKILSESLVLMHPYIPFVTEAVWQSLREFCP</sequence>
<keyword evidence="6 12" id="KW-0547">Nucleotide-binding</keyword>
<evidence type="ECO:0000256" key="6">
    <source>
        <dbReference type="ARBA" id="ARBA00022741"/>
    </source>
</evidence>
<evidence type="ECO:0000256" key="7">
    <source>
        <dbReference type="ARBA" id="ARBA00022840"/>
    </source>
</evidence>
<dbReference type="AlphaFoldDB" id="A0A1J4RPW9"/>
<dbReference type="SUPFAM" id="SSF47323">
    <property type="entry name" value="Anticodon-binding domain of a subclass of class I aminoacyl-tRNA synthetases"/>
    <property type="match status" value="1"/>
</dbReference>
<evidence type="ECO:0000313" key="15">
    <source>
        <dbReference type="EMBL" id="OIN89457.1"/>
    </source>
</evidence>
<dbReference type="Pfam" id="PF08264">
    <property type="entry name" value="Anticodon_1"/>
    <property type="match status" value="1"/>
</dbReference>
<protein>
    <recommendedName>
        <fullName evidence="3 11">Valine--tRNA ligase</fullName>
        <ecNumber evidence="3 11">6.1.1.9</ecNumber>
    </recommendedName>
</protein>
<keyword evidence="8 12" id="KW-0648">Protein biosynthesis</keyword>
<dbReference type="GO" id="GO:0002161">
    <property type="term" value="F:aminoacyl-tRNA deacylase activity"/>
    <property type="evidence" value="ECO:0007669"/>
    <property type="project" value="InterPro"/>
</dbReference>
<comment type="subunit">
    <text evidence="2">Monomer.</text>
</comment>
<dbReference type="PANTHER" id="PTHR11946:SF93">
    <property type="entry name" value="VALINE--TRNA LIGASE, CHLOROPLASTIC_MITOCHONDRIAL 2"/>
    <property type="match status" value="1"/>
</dbReference>
<gene>
    <name evidence="15" type="ORF">AUJ40_01825</name>
</gene>
<feature type="domain" description="Aminoacyl-tRNA synthetase class Ia" evidence="13">
    <location>
        <begin position="553"/>
        <end position="648"/>
    </location>
</feature>
<evidence type="ECO:0000256" key="12">
    <source>
        <dbReference type="RuleBase" id="RU363035"/>
    </source>
</evidence>
<name>A0A1J4RPW9_9BACT</name>
<comment type="subcellular location">
    <subcellularLocation>
        <location evidence="1">Cytoplasm</location>
    </subcellularLocation>
</comment>
<evidence type="ECO:0000259" key="13">
    <source>
        <dbReference type="Pfam" id="PF00133"/>
    </source>
</evidence>
<dbReference type="SUPFAM" id="SSF52374">
    <property type="entry name" value="Nucleotidylyl transferase"/>
    <property type="match status" value="1"/>
</dbReference>
<dbReference type="GO" id="GO:0005524">
    <property type="term" value="F:ATP binding"/>
    <property type="evidence" value="ECO:0007669"/>
    <property type="project" value="UniProtKB-KW"/>
</dbReference>
<evidence type="ECO:0000256" key="5">
    <source>
        <dbReference type="ARBA" id="ARBA00022598"/>
    </source>
</evidence>
<dbReference type="InterPro" id="IPR009080">
    <property type="entry name" value="tRNAsynth_Ia_anticodon-bd"/>
</dbReference>
<feature type="non-terminal residue" evidence="15">
    <location>
        <position position="826"/>
    </location>
</feature>
<dbReference type="Gene3D" id="1.10.730.10">
    <property type="entry name" value="Isoleucyl-tRNA Synthetase, Domain 1"/>
    <property type="match status" value="1"/>
</dbReference>
<proteinExistence type="inferred from homology"/>
<accession>A0A1J4RPW9</accession>
<evidence type="ECO:0000256" key="2">
    <source>
        <dbReference type="ARBA" id="ARBA00011245"/>
    </source>
</evidence>
<evidence type="ECO:0000313" key="16">
    <source>
        <dbReference type="Proteomes" id="UP000182753"/>
    </source>
</evidence>
<evidence type="ECO:0000256" key="3">
    <source>
        <dbReference type="ARBA" id="ARBA00013169"/>
    </source>
</evidence>
<dbReference type="InterPro" id="IPR002300">
    <property type="entry name" value="aa-tRNA-synth_Ia"/>
</dbReference>
<dbReference type="Proteomes" id="UP000182753">
    <property type="component" value="Unassembled WGS sequence"/>
</dbReference>
<dbReference type="PRINTS" id="PR00986">
    <property type="entry name" value="TRNASYNTHVAL"/>
</dbReference>
<dbReference type="InterPro" id="IPR013155">
    <property type="entry name" value="M/V/L/I-tRNA-synth_anticd-bd"/>
</dbReference>
<comment type="catalytic activity">
    <reaction evidence="10">
        <text>tRNA(Val) + L-valine + ATP = L-valyl-tRNA(Val) + AMP + diphosphate</text>
        <dbReference type="Rhea" id="RHEA:10704"/>
        <dbReference type="Rhea" id="RHEA-COMP:9672"/>
        <dbReference type="Rhea" id="RHEA-COMP:9708"/>
        <dbReference type="ChEBI" id="CHEBI:30616"/>
        <dbReference type="ChEBI" id="CHEBI:33019"/>
        <dbReference type="ChEBI" id="CHEBI:57762"/>
        <dbReference type="ChEBI" id="CHEBI:78442"/>
        <dbReference type="ChEBI" id="CHEBI:78537"/>
        <dbReference type="ChEBI" id="CHEBI:456215"/>
        <dbReference type="EC" id="6.1.1.9"/>
    </reaction>
</comment>
<dbReference type="EC" id="6.1.1.9" evidence="3 11"/>
<dbReference type="CDD" id="cd07962">
    <property type="entry name" value="Anticodon_Ia_Val"/>
    <property type="match status" value="1"/>
</dbReference>
<dbReference type="PROSITE" id="PS00178">
    <property type="entry name" value="AA_TRNA_LIGASE_I"/>
    <property type="match status" value="1"/>
</dbReference>
<keyword evidence="4" id="KW-0963">Cytoplasm</keyword>
<dbReference type="GO" id="GO:0005829">
    <property type="term" value="C:cytosol"/>
    <property type="evidence" value="ECO:0007669"/>
    <property type="project" value="TreeGrafter"/>
</dbReference>
<evidence type="ECO:0000256" key="8">
    <source>
        <dbReference type="ARBA" id="ARBA00022917"/>
    </source>
</evidence>
<keyword evidence="9 12" id="KW-0030">Aminoacyl-tRNA synthetase</keyword>
<dbReference type="CDD" id="cd00817">
    <property type="entry name" value="ValRS_core"/>
    <property type="match status" value="1"/>
</dbReference>
<dbReference type="FunFam" id="3.40.50.620:FF:000032">
    <property type="entry name" value="Valine--tRNA ligase"/>
    <property type="match status" value="1"/>
</dbReference>
<dbReference type="Gene3D" id="3.90.740.10">
    <property type="entry name" value="Valyl/Leucyl/Isoleucyl-tRNA synthetase, editing domain"/>
    <property type="match status" value="1"/>
</dbReference>
<dbReference type="PANTHER" id="PTHR11946">
    <property type="entry name" value="VALYL-TRNA SYNTHETASES"/>
    <property type="match status" value="1"/>
</dbReference>
<evidence type="ECO:0000256" key="11">
    <source>
        <dbReference type="NCBIfam" id="TIGR00422"/>
    </source>
</evidence>
<keyword evidence="5 12" id="KW-0436">Ligase</keyword>
<dbReference type="NCBIfam" id="TIGR00422">
    <property type="entry name" value="valS"/>
    <property type="match status" value="1"/>
</dbReference>
<dbReference type="InterPro" id="IPR033705">
    <property type="entry name" value="Anticodon_Ia_Val"/>
</dbReference>
<dbReference type="EMBL" id="MNUJ01000039">
    <property type="protein sequence ID" value="OIN89457.1"/>
    <property type="molecule type" value="Genomic_DNA"/>
</dbReference>
<dbReference type="GO" id="GO:0004832">
    <property type="term" value="F:valine-tRNA ligase activity"/>
    <property type="evidence" value="ECO:0007669"/>
    <property type="project" value="UniProtKB-UniRule"/>
</dbReference>
<keyword evidence="7 12" id="KW-0067">ATP-binding</keyword>